<organism evidence="1">
    <name type="scientific">Ditylum brightwellii</name>
    <dbReference type="NCBI Taxonomy" id="49249"/>
    <lineage>
        <taxon>Eukaryota</taxon>
        <taxon>Sar</taxon>
        <taxon>Stramenopiles</taxon>
        <taxon>Ochrophyta</taxon>
        <taxon>Bacillariophyta</taxon>
        <taxon>Mediophyceae</taxon>
        <taxon>Lithodesmiophycidae</taxon>
        <taxon>Lithodesmiales</taxon>
        <taxon>Lithodesmiaceae</taxon>
        <taxon>Ditylum</taxon>
    </lineage>
</organism>
<accession>A0A6S8YAV6</accession>
<proteinExistence type="predicted"/>
<name>A0A6S8YAV6_9STRA</name>
<sequence>MKLIHRTNYWGRRIEPRKKDREVPFDCIWTQAVPESSRNRGGCCRGFGRRTVRVDEEHLTEVHDEKWNLYKVSENQGRNQRHYFYKFALIASSSQDYTKDDCEKLGWVFLGSVNASGALTELDGLLDKFISGKEDGYMHKRYHAHIGLKLWVLRPRHVRRYLRE</sequence>
<protein>
    <submittedName>
        <fullName evidence="1">Uncharacterized protein</fullName>
    </submittedName>
</protein>
<dbReference type="EMBL" id="HBGN01026858">
    <property type="protein sequence ID" value="CAD9342427.1"/>
    <property type="molecule type" value="Transcribed_RNA"/>
</dbReference>
<dbReference type="AlphaFoldDB" id="A0A6S8YAV6"/>
<evidence type="ECO:0000313" key="1">
    <source>
        <dbReference type="EMBL" id="CAD9342427.1"/>
    </source>
</evidence>
<gene>
    <name evidence="1" type="ORF">DBRI1063_LOCUS17316</name>
</gene>
<reference evidence="1" key="1">
    <citation type="submission" date="2021-01" db="EMBL/GenBank/DDBJ databases">
        <authorList>
            <person name="Corre E."/>
            <person name="Pelletier E."/>
            <person name="Niang G."/>
            <person name="Scheremetjew M."/>
            <person name="Finn R."/>
            <person name="Kale V."/>
            <person name="Holt S."/>
            <person name="Cochrane G."/>
            <person name="Meng A."/>
            <person name="Brown T."/>
            <person name="Cohen L."/>
        </authorList>
    </citation>
    <scope>NUCLEOTIDE SEQUENCE</scope>
    <source>
        <strain evidence="1">Pop2</strain>
    </source>
</reference>